<dbReference type="InterPro" id="IPR035986">
    <property type="entry name" value="PKD_dom_sf"/>
</dbReference>
<dbReference type="InterPro" id="IPR001223">
    <property type="entry name" value="Glyco_hydro18_cat"/>
</dbReference>
<evidence type="ECO:0000313" key="10">
    <source>
        <dbReference type="EMBL" id="GAA4823991.1"/>
    </source>
</evidence>
<evidence type="ECO:0000256" key="1">
    <source>
        <dbReference type="ARBA" id="ARBA00000822"/>
    </source>
</evidence>
<reference evidence="11" key="1">
    <citation type="journal article" date="2019" name="Int. J. Syst. Evol. Microbiol.">
        <title>The Global Catalogue of Microorganisms (GCM) 10K type strain sequencing project: providing services to taxonomists for standard genome sequencing and annotation.</title>
        <authorList>
            <consortium name="The Broad Institute Genomics Platform"/>
            <consortium name="The Broad Institute Genome Sequencing Center for Infectious Disease"/>
            <person name="Wu L."/>
            <person name="Ma J."/>
        </authorList>
    </citation>
    <scope>NUCLEOTIDE SEQUENCE [LARGE SCALE GENOMIC DNA]</scope>
    <source>
        <strain evidence="11">JCM 18326</strain>
    </source>
</reference>
<dbReference type="InterPro" id="IPR001579">
    <property type="entry name" value="Glyco_hydro_18_chit_AS"/>
</dbReference>
<dbReference type="SUPFAM" id="SSF49299">
    <property type="entry name" value="PKD domain"/>
    <property type="match status" value="1"/>
</dbReference>
<evidence type="ECO:0000259" key="9">
    <source>
        <dbReference type="PROSITE" id="PS51910"/>
    </source>
</evidence>
<evidence type="ECO:0000256" key="8">
    <source>
        <dbReference type="RuleBase" id="RU000489"/>
    </source>
</evidence>
<dbReference type="SMART" id="SM00636">
    <property type="entry name" value="Glyco_18"/>
    <property type="match status" value="1"/>
</dbReference>
<dbReference type="InterPro" id="IPR011583">
    <property type="entry name" value="Chitinase_II/V-like_cat"/>
</dbReference>
<dbReference type="InterPro" id="IPR003610">
    <property type="entry name" value="CBM5/12"/>
</dbReference>
<name>A0ABP9D676_9BACT</name>
<dbReference type="Gene3D" id="2.60.40.10">
    <property type="entry name" value="Immunoglobulins"/>
    <property type="match status" value="3"/>
</dbReference>
<comment type="catalytic activity">
    <reaction evidence="1">
        <text>Random endo-hydrolysis of N-acetyl-beta-D-glucosaminide (1-&gt;4)-beta-linkages in chitin and chitodextrins.</text>
        <dbReference type="EC" id="3.2.1.14"/>
    </reaction>
</comment>
<dbReference type="SUPFAM" id="SSF51445">
    <property type="entry name" value="(Trans)glycosidases"/>
    <property type="match status" value="1"/>
</dbReference>
<dbReference type="Proteomes" id="UP001500298">
    <property type="component" value="Unassembled WGS sequence"/>
</dbReference>
<proteinExistence type="inferred from homology"/>
<dbReference type="CDD" id="cd00146">
    <property type="entry name" value="PKD"/>
    <property type="match status" value="1"/>
</dbReference>
<dbReference type="InterPro" id="IPR050314">
    <property type="entry name" value="Glycosyl_Hydrlase_18"/>
</dbReference>
<dbReference type="InterPro" id="IPR017853">
    <property type="entry name" value="GH"/>
</dbReference>
<keyword evidence="4 8" id="KW-0378">Hydrolase</keyword>
<dbReference type="PANTHER" id="PTHR11177:SF317">
    <property type="entry name" value="CHITINASE 12-RELATED"/>
    <property type="match status" value="1"/>
</dbReference>
<protein>
    <recommendedName>
        <fullName evidence="3">chitinase</fullName>
        <ecNumber evidence="3">3.2.1.14</ecNumber>
    </recommendedName>
</protein>
<dbReference type="InterPro" id="IPR013783">
    <property type="entry name" value="Ig-like_fold"/>
</dbReference>
<dbReference type="PROSITE" id="PS51910">
    <property type="entry name" value="GH18_2"/>
    <property type="match status" value="1"/>
</dbReference>
<keyword evidence="7 8" id="KW-0326">Glycosidase</keyword>
<evidence type="ECO:0000256" key="4">
    <source>
        <dbReference type="ARBA" id="ARBA00022801"/>
    </source>
</evidence>
<dbReference type="InterPro" id="IPR029070">
    <property type="entry name" value="Chitinase_insertion_sf"/>
</dbReference>
<dbReference type="CDD" id="cd12215">
    <property type="entry name" value="ChiC_BD"/>
    <property type="match status" value="1"/>
</dbReference>
<keyword evidence="6" id="KW-0119">Carbohydrate metabolism</keyword>
<keyword evidence="5" id="KW-0624">Polysaccharide degradation</keyword>
<dbReference type="SMART" id="SM00089">
    <property type="entry name" value="PKD"/>
    <property type="match status" value="3"/>
</dbReference>
<dbReference type="SUPFAM" id="SSF51055">
    <property type="entry name" value="Carbohydrate binding domain"/>
    <property type="match status" value="1"/>
</dbReference>
<evidence type="ECO:0000256" key="3">
    <source>
        <dbReference type="ARBA" id="ARBA00012729"/>
    </source>
</evidence>
<dbReference type="Gene3D" id="3.10.50.10">
    <property type="match status" value="1"/>
</dbReference>
<keyword evidence="5" id="KW-0146">Chitin degradation</keyword>
<keyword evidence="11" id="KW-1185">Reference proteome</keyword>
<dbReference type="SUPFAM" id="SSF54556">
    <property type="entry name" value="Chitinase insertion domain"/>
    <property type="match status" value="1"/>
</dbReference>
<dbReference type="SMART" id="SM00495">
    <property type="entry name" value="ChtBD3"/>
    <property type="match status" value="2"/>
</dbReference>
<dbReference type="Pfam" id="PF02839">
    <property type="entry name" value="CBM_5_12"/>
    <property type="match status" value="1"/>
</dbReference>
<evidence type="ECO:0000313" key="11">
    <source>
        <dbReference type="Proteomes" id="UP001500298"/>
    </source>
</evidence>
<gene>
    <name evidence="10" type="ORF">GCM10023331_05630</name>
</gene>
<dbReference type="Gene3D" id="2.10.10.20">
    <property type="entry name" value="Carbohydrate-binding module superfamily 5/12"/>
    <property type="match status" value="2"/>
</dbReference>
<feature type="domain" description="GH18" evidence="9">
    <location>
        <begin position="17"/>
        <end position="475"/>
    </location>
</feature>
<evidence type="ECO:0000256" key="2">
    <source>
        <dbReference type="ARBA" id="ARBA00009121"/>
    </source>
</evidence>
<evidence type="ECO:0000256" key="7">
    <source>
        <dbReference type="ARBA" id="ARBA00023295"/>
    </source>
</evidence>
<dbReference type="Gene3D" id="3.20.20.80">
    <property type="entry name" value="Glycosidases"/>
    <property type="match status" value="1"/>
</dbReference>
<dbReference type="Pfam" id="PF18962">
    <property type="entry name" value="Por_Secre_tail"/>
    <property type="match status" value="1"/>
</dbReference>
<dbReference type="InterPro" id="IPR022409">
    <property type="entry name" value="PKD/Chitinase_dom"/>
</dbReference>
<evidence type="ECO:0000256" key="6">
    <source>
        <dbReference type="ARBA" id="ARBA00023277"/>
    </source>
</evidence>
<sequence>MAQIDSGNPYSTANHDKVVIGYVPNWDAWKGLDFNIPKGSLNHYNIDYSQYTLLNFSFFGVAVDGSLHSGDLRANNIYQEGVIQQPDDLLHPDAYSSHDQAMVLGVPQEFWGWDEALRPLGYEPNPDGAYLGWVKTETGETGEWPLIEYPTPGMISIAHDNGVKVMASIGGWSMCKHFPEVAADPVKRARFIQDCVTLIEDYNFDGIDIDWEFPGPFAGMNFTGSEADYHNFTVLMEDIREAIGPDKLVTAAFNMSPTKLRGLEWQALDQVMDYYNIMSYDLNGGWSAKAGHNSPLYAYPDQEWGAFSWHDTFIFLRDSMNVSPSKINMGVAFYGRGVTTETTAALHAPTLKKSQTFSVDGPVVSAADTENWTVTEGSPYFFQIQEAIASGTWTKHWDDDAKVPYLTKDVNGKHYFLSYDDEESIALKSQYVVDNDIAGVIIWQIFSDWKVGAETSSIASRYPICPDTKPELAHVVNKVFAEGSGPVNPAPQVTLNIPASVSQETFAPVALQATVTDDKAGVSVTVSVDGTALSVSNTGDVYEASWTPSAYGSVVVRVEATDAEGKQTVRSSTVEVLDPSQPNVAPTVGFVSPQDNAVIQQETLSAVAVEVLGEDTDGTVESVEISVDGQVFTTSSASWTPSAFGVYTLTAKVTDNEGAEGQSSITVTIEEIVEDTTTTGTCELPEYAPYPTIYQSGDQVVYEGIKYEAKVDNLYNVVPGTAAHYWEDLGACGDVVVVPPCPNGCDPVVTLTTTTGTVKSELPYTINLSATSSDEDGTVSSTVYTVNGTTVSGSSYAVTAYGTYTVVVTVTDNDGRTASDQGVVTVEEPADTSDCTAAAWDANATYTGGEIVVYEGILYKAKWWSEDDVPSENNGSGKEWEVLGPCGSARFATKAIDATSLTAYPNPFTQALKVTLGGKTINSLKVMNATGQLIESATPANGTYTLNTGQWNTGIYILLVEAEGTLFTTRVLKK</sequence>
<dbReference type="Pfam" id="PF00704">
    <property type="entry name" value="Glyco_hydro_18"/>
    <property type="match status" value="1"/>
</dbReference>
<comment type="similarity">
    <text evidence="2">Belongs to the glycosyl hydrolase 18 family. Chitinase class II subfamily.</text>
</comment>
<accession>A0ABP9D676</accession>
<evidence type="ECO:0000256" key="5">
    <source>
        <dbReference type="ARBA" id="ARBA00023024"/>
    </source>
</evidence>
<comment type="caution">
    <text evidence="10">The sequence shown here is derived from an EMBL/GenBank/DDBJ whole genome shotgun (WGS) entry which is preliminary data.</text>
</comment>
<dbReference type="InterPro" id="IPR036573">
    <property type="entry name" value="CBM_sf_5/12"/>
</dbReference>
<dbReference type="EC" id="3.2.1.14" evidence="3"/>
<dbReference type="NCBIfam" id="TIGR04183">
    <property type="entry name" value="Por_Secre_tail"/>
    <property type="match status" value="1"/>
</dbReference>
<dbReference type="PROSITE" id="PS01095">
    <property type="entry name" value="GH18_1"/>
    <property type="match status" value="1"/>
</dbReference>
<organism evidence="10 11">
    <name type="scientific">Algivirga pacifica</name>
    <dbReference type="NCBI Taxonomy" id="1162670"/>
    <lineage>
        <taxon>Bacteria</taxon>
        <taxon>Pseudomonadati</taxon>
        <taxon>Bacteroidota</taxon>
        <taxon>Cytophagia</taxon>
        <taxon>Cytophagales</taxon>
        <taxon>Flammeovirgaceae</taxon>
        <taxon>Algivirga</taxon>
    </lineage>
</organism>
<dbReference type="EMBL" id="BAABJX010000010">
    <property type="protein sequence ID" value="GAA4823991.1"/>
    <property type="molecule type" value="Genomic_DNA"/>
</dbReference>
<dbReference type="PANTHER" id="PTHR11177">
    <property type="entry name" value="CHITINASE"/>
    <property type="match status" value="1"/>
</dbReference>
<dbReference type="InterPro" id="IPR026444">
    <property type="entry name" value="Secre_tail"/>
</dbReference>
<dbReference type="Pfam" id="PF17957">
    <property type="entry name" value="Big_7"/>
    <property type="match status" value="1"/>
</dbReference>